<protein>
    <submittedName>
        <fullName evidence="6">Amino acid adenylation domain-containing protein</fullName>
    </submittedName>
</protein>
<dbReference type="InterPro" id="IPR010071">
    <property type="entry name" value="AA_adenyl_dom"/>
</dbReference>
<dbReference type="Gene3D" id="2.30.38.10">
    <property type="entry name" value="Luciferase, Domain 3"/>
    <property type="match status" value="1"/>
</dbReference>
<dbReference type="GO" id="GO:0008610">
    <property type="term" value="P:lipid biosynthetic process"/>
    <property type="evidence" value="ECO:0007669"/>
    <property type="project" value="UniProtKB-ARBA"/>
</dbReference>
<dbReference type="FunFam" id="2.30.38.10:FF:000001">
    <property type="entry name" value="Non-ribosomal peptide synthetase PvdI"/>
    <property type="match status" value="1"/>
</dbReference>
<dbReference type="GO" id="GO:0044550">
    <property type="term" value="P:secondary metabolite biosynthetic process"/>
    <property type="evidence" value="ECO:0007669"/>
    <property type="project" value="TreeGrafter"/>
</dbReference>
<dbReference type="Pfam" id="PF00550">
    <property type="entry name" value="PP-binding"/>
    <property type="match status" value="1"/>
</dbReference>
<dbReference type="InterPro" id="IPR006162">
    <property type="entry name" value="Ppantetheine_attach_site"/>
</dbReference>
<gene>
    <name evidence="6" type="ORF">GTW20_22375</name>
</gene>
<dbReference type="PANTHER" id="PTHR45527:SF1">
    <property type="entry name" value="FATTY ACID SYNTHASE"/>
    <property type="match status" value="1"/>
</dbReference>
<name>A0A7K2IYK4_9ACTN</name>
<dbReference type="Pfam" id="PF00668">
    <property type="entry name" value="Condensation"/>
    <property type="match status" value="1"/>
</dbReference>
<dbReference type="InterPro" id="IPR020845">
    <property type="entry name" value="AMP-binding_CS"/>
</dbReference>
<dbReference type="Proteomes" id="UP000467124">
    <property type="component" value="Unassembled WGS sequence"/>
</dbReference>
<dbReference type="NCBIfam" id="TIGR01733">
    <property type="entry name" value="AA-adenyl-dom"/>
    <property type="match status" value="1"/>
</dbReference>
<proteinExistence type="predicted"/>
<dbReference type="Gene3D" id="3.30.559.30">
    <property type="entry name" value="Nonribosomal peptide synthetase, condensation domain"/>
    <property type="match status" value="1"/>
</dbReference>
<dbReference type="InterPro" id="IPR009081">
    <property type="entry name" value="PP-bd_ACP"/>
</dbReference>
<dbReference type="InterPro" id="IPR000873">
    <property type="entry name" value="AMP-dep_synth/lig_dom"/>
</dbReference>
<evidence type="ECO:0000259" key="5">
    <source>
        <dbReference type="PROSITE" id="PS50075"/>
    </source>
</evidence>
<dbReference type="PROSITE" id="PS00455">
    <property type="entry name" value="AMP_BINDING"/>
    <property type="match status" value="1"/>
</dbReference>
<dbReference type="PROSITE" id="PS50075">
    <property type="entry name" value="CARRIER"/>
    <property type="match status" value="1"/>
</dbReference>
<dbReference type="GO" id="GO:0003824">
    <property type="term" value="F:catalytic activity"/>
    <property type="evidence" value="ECO:0007669"/>
    <property type="project" value="InterPro"/>
</dbReference>
<dbReference type="EMBL" id="WWHY01000001">
    <property type="protein sequence ID" value="MYR34926.1"/>
    <property type="molecule type" value="Genomic_DNA"/>
</dbReference>
<sequence>MTRPTDPDTTTPSPGAIADVLPLGPLQEGLLFHHALSGGAGDAYGIQLRMELLGRVDPERLRTAASALLTRHPNLRAGFLYEELDRPVQFVPAVTELDWTYTDLSTEEDPARAEGGVAEEEFGRGFDLAAPPLVRFHALTTGPGRLVLVITAHHVLLDGWSLPILARDLLGLYAADGDGNALPSAPRYRDHLAWIGSRDHEAGRRAWSTALEGLTEPTLIAPAHGHPTEEPGSPAVPPRPTRIRAPLGADLDRGLRSLAAEKGVTVNTVLQTVWALALSTHTGRHDVVFGQPVSGRGSELPGAQDTVGLFTNTLPVRIALDPAESLSDLLTRVHLDRADLLDHQWTGLAEIQRATGHGTLFDTLLVVENYPLDEAVTGRDHAGVRAGRIRVRDATHYPVTLTVTPAEEGGDDTLLYLDHRDEAVPTTIARGLLDLVLHLLDQVLADPDRPVRALDLIAPSARAALPGPDTSRHTTEHTDALAPLTEAERAHPDRTAVVSAERSLTYRELHTEAARLARLLTEHGAGAETVVAVALPRGADLIVAIVAALRCGGTYLPLDLDHPPARLADMAERAGATLVLTTSERRGALADLPDTVVRIELDDPDTRARAAALDPLPWAAPHPEHLAYVLFTSGSTGRPKGVGVSHRAIANRIEWTQGAYRLTPEDRIAHKTPVGFDVSVWEFLWPLSTGASIVVARPDDHRDPARLIDLFARERVTVCHFVPAVLRLFVDELATAPTGLPDLRLLISSGEALTLDLARDLGAALPSVRLENLYGPTEAAIDVTAHGATGPGAPDLDLGDPSGTVPIGRPVWNTTAHVLDDSLRPVPPEAPGELYLGGVQVARGYVGRPDLTASRFVADPYGPPGSRLYRTGDLVRRLDDGSLVHLGRSDDQVKINGVRIEPAETEAVLRALTGVAEAAVTVRTDAAGAATLAGYLVPVPGTRPDTDDLRGRLASALPPAAVPATLTVLDRMPLSVNGKVDRGALPEPEPLPVGGRGAATDAERLLCAAIADLLGREPESVGADADFFALGGDSVTSIRLVGRARAGGLEFTVRDVFIHRTAERLAAHAAGTVSEPAEPEPGPEPGDEFAGLLDAGEMDDLQRLWEQG</sequence>
<dbReference type="PANTHER" id="PTHR45527">
    <property type="entry name" value="NONRIBOSOMAL PEPTIDE SYNTHETASE"/>
    <property type="match status" value="1"/>
</dbReference>
<dbReference type="InterPro" id="IPR036736">
    <property type="entry name" value="ACP-like_sf"/>
</dbReference>
<dbReference type="InterPro" id="IPR023213">
    <property type="entry name" value="CAT-like_dom_sf"/>
</dbReference>
<dbReference type="FunFam" id="3.40.50.980:FF:000001">
    <property type="entry name" value="Non-ribosomal peptide synthetase"/>
    <property type="match status" value="1"/>
</dbReference>
<evidence type="ECO:0000313" key="7">
    <source>
        <dbReference type="Proteomes" id="UP000467124"/>
    </source>
</evidence>
<dbReference type="GO" id="GO:0031177">
    <property type="term" value="F:phosphopantetheine binding"/>
    <property type="evidence" value="ECO:0007669"/>
    <property type="project" value="InterPro"/>
</dbReference>
<dbReference type="RefSeq" id="WP_161111784.1">
    <property type="nucleotide sequence ID" value="NZ_WWHY01000001.1"/>
</dbReference>
<dbReference type="Gene3D" id="3.40.50.980">
    <property type="match status" value="2"/>
</dbReference>
<dbReference type="AlphaFoldDB" id="A0A7K2IYK4"/>
<dbReference type="PROSITE" id="PS00012">
    <property type="entry name" value="PHOSPHOPANTETHEINE"/>
    <property type="match status" value="1"/>
</dbReference>
<evidence type="ECO:0000256" key="4">
    <source>
        <dbReference type="SAM" id="MobiDB-lite"/>
    </source>
</evidence>
<dbReference type="Gene3D" id="3.30.559.10">
    <property type="entry name" value="Chloramphenicol acetyltransferase-like domain"/>
    <property type="match status" value="1"/>
</dbReference>
<dbReference type="Pfam" id="PF00501">
    <property type="entry name" value="AMP-binding"/>
    <property type="match status" value="1"/>
</dbReference>
<dbReference type="InterPro" id="IPR025110">
    <property type="entry name" value="AMP-bd_C"/>
</dbReference>
<organism evidence="6 7">
    <name type="scientific">Nocardiopsis alba</name>
    <dbReference type="NCBI Taxonomy" id="53437"/>
    <lineage>
        <taxon>Bacteria</taxon>
        <taxon>Bacillati</taxon>
        <taxon>Actinomycetota</taxon>
        <taxon>Actinomycetes</taxon>
        <taxon>Streptosporangiales</taxon>
        <taxon>Nocardiopsidaceae</taxon>
        <taxon>Nocardiopsis</taxon>
    </lineage>
</organism>
<dbReference type="GO" id="GO:0005737">
    <property type="term" value="C:cytoplasm"/>
    <property type="evidence" value="ECO:0007669"/>
    <property type="project" value="TreeGrafter"/>
</dbReference>
<dbReference type="InterPro" id="IPR045851">
    <property type="entry name" value="AMP-bd_C_sf"/>
</dbReference>
<feature type="region of interest" description="Disordered" evidence="4">
    <location>
        <begin position="1069"/>
        <end position="1092"/>
    </location>
</feature>
<dbReference type="SMART" id="SM00823">
    <property type="entry name" value="PKS_PP"/>
    <property type="match status" value="1"/>
</dbReference>
<keyword evidence="2" id="KW-0596">Phosphopantetheine</keyword>
<dbReference type="Gene3D" id="3.30.300.30">
    <property type="match status" value="1"/>
</dbReference>
<dbReference type="InterPro" id="IPR001242">
    <property type="entry name" value="Condensation_dom"/>
</dbReference>
<comment type="cofactor">
    <cofactor evidence="1">
        <name>pantetheine 4'-phosphate</name>
        <dbReference type="ChEBI" id="CHEBI:47942"/>
    </cofactor>
</comment>
<evidence type="ECO:0000256" key="1">
    <source>
        <dbReference type="ARBA" id="ARBA00001957"/>
    </source>
</evidence>
<dbReference type="SUPFAM" id="SSF56801">
    <property type="entry name" value="Acetyl-CoA synthetase-like"/>
    <property type="match status" value="1"/>
</dbReference>
<dbReference type="GO" id="GO:0043041">
    <property type="term" value="P:amino acid activation for nonribosomal peptide biosynthetic process"/>
    <property type="evidence" value="ECO:0007669"/>
    <property type="project" value="TreeGrafter"/>
</dbReference>
<comment type="caution">
    <text evidence="6">The sequence shown here is derived from an EMBL/GenBank/DDBJ whole genome shotgun (WGS) entry which is preliminary data.</text>
</comment>
<reference evidence="6 7" key="1">
    <citation type="journal article" date="2019" name="Nat. Commun.">
        <title>The antimicrobial potential of Streptomyces from insect microbiomes.</title>
        <authorList>
            <person name="Chevrette M.G."/>
            <person name="Carlson C.M."/>
            <person name="Ortega H.E."/>
            <person name="Thomas C."/>
            <person name="Ananiev G.E."/>
            <person name="Barns K.J."/>
            <person name="Book A.J."/>
            <person name="Cagnazzo J."/>
            <person name="Carlos C."/>
            <person name="Flanigan W."/>
            <person name="Grubbs K.J."/>
            <person name="Horn H.A."/>
            <person name="Hoffmann F.M."/>
            <person name="Klassen J.L."/>
            <person name="Knack J.J."/>
            <person name="Lewin G.R."/>
            <person name="McDonald B.R."/>
            <person name="Muller L."/>
            <person name="Melo W.G.P."/>
            <person name="Pinto-Tomas A.A."/>
            <person name="Schmitz A."/>
            <person name="Wendt-Pienkowski E."/>
            <person name="Wildman S."/>
            <person name="Zhao M."/>
            <person name="Zhang F."/>
            <person name="Bugni T.S."/>
            <person name="Andes D.R."/>
            <person name="Pupo M.T."/>
            <person name="Currie C.R."/>
        </authorList>
    </citation>
    <scope>NUCLEOTIDE SEQUENCE [LARGE SCALE GENOMIC DNA]</scope>
    <source>
        <strain evidence="6 7">SID5840</strain>
    </source>
</reference>
<dbReference type="Pfam" id="PF13193">
    <property type="entry name" value="AMP-binding_C"/>
    <property type="match status" value="1"/>
</dbReference>
<dbReference type="Gene3D" id="1.10.1200.10">
    <property type="entry name" value="ACP-like"/>
    <property type="match status" value="1"/>
</dbReference>
<dbReference type="CDD" id="cd05930">
    <property type="entry name" value="A_NRPS"/>
    <property type="match status" value="1"/>
</dbReference>
<accession>A0A7K2IYK4</accession>
<dbReference type="FunFam" id="3.40.50.12780:FF:000012">
    <property type="entry name" value="Non-ribosomal peptide synthetase"/>
    <property type="match status" value="1"/>
</dbReference>
<dbReference type="SUPFAM" id="SSF52777">
    <property type="entry name" value="CoA-dependent acyltransferases"/>
    <property type="match status" value="2"/>
</dbReference>
<feature type="domain" description="Carrier" evidence="5">
    <location>
        <begin position="997"/>
        <end position="1073"/>
    </location>
</feature>
<evidence type="ECO:0000256" key="2">
    <source>
        <dbReference type="ARBA" id="ARBA00022450"/>
    </source>
</evidence>
<evidence type="ECO:0000256" key="3">
    <source>
        <dbReference type="ARBA" id="ARBA00022553"/>
    </source>
</evidence>
<keyword evidence="3" id="KW-0597">Phosphoprotein</keyword>
<dbReference type="SUPFAM" id="SSF47336">
    <property type="entry name" value="ACP-like"/>
    <property type="match status" value="1"/>
</dbReference>
<dbReference type="InterPro" id="IPR020806">
    <property type="entry name" value="PKS_PP-bd"/>
</dbReference>
<evidence type="ECO:0000313" key="6">
    <source>
        <dbReference type="EMBL" id="MYR34926.1"/>
    </source>
</evidence>
<dbReference type="FunFam" id="3.40.50.980:FF:000002">
    <property type="entry name" value="Enterobactin synthetase component F"/>
    <property type="match status" value="1"/>
</dbReference>